<reference evidence="1 2" key="1">
    <citation type="submission" date="2016-01" db="EMBL/GenBank/DDBJ databases">
        <authorList>
            <person name="Regsiter A."/>
            <person name="william w."/>
        </authorList>
    </citation>
    <scope>NUCLEOTIDE SEQUENCE [LARGE SCALE GENOMIC DNA]</scope>
    <source>
        <strain evidence="1 2">CFBP 5494</strain>
    </source>
</reference>
<name>A0A9W5F3C2_9HYPH</name>
<dbReference type="EMBL" id="FBVY01000044">
    <property type="protein sequence ID" value="CUX02879.1"/>
    <property type="molecule type" value="Genomic_DNA"/>
</dbReference>
<sequence length="190" mass="21086">MVSNRERRMWWLSVASLPVLVAAAVAINAWRNAADYRHRIETDIAQGADQLDYAGARWQLDKVRLIGDGRDTLVRFPGQMRLIIVRMEATATRDIGEDWGQCEVSLTDSVGRRWLPLDVSLSNDISRDLDPKVTPVSGCGITSLTPPRQDHAALIEEKFVVPTNAVPFLSVRLSVAASRPKAIGFPLKLN</sequence>
<dbReference type="RefSeq" id="WP_139786418.1">
    <property type="nucleotide sequence ID" value="NZ_LT009720.1"/>
</dbReference>
<dbReference type="AlphaFoldDB" id="A0A9W5F3C2"/>
<accession>A0A9W5F3C2</accession>
<evidence type="ECO:0000313" key="1">
    <source>
        <dbReference type="EMBL" id="CUX02879.1"/>
    </source>
</evidence>
<gene>
    <name evidence="1" type="ORF">AGR2A_pa60166</name>
</gene>
<proteinExistence type="predicted"/>
<dbReference type="Proteomes" id="UP000191933">
    <property type="component" value="Unassembled WGS sequence"/>
</dbReference>
<keyword evidence="2" id="KW-1185">Reference proteome</keyword>
<comment type="caution">
    <text evidence="1">The sequence shown here is derived from an EMBL/GenBank/DDBJ whole genome shotgun (WGS) entry which is preliminary data.</text>
</comment>
<protein>
    <submittedName>
        <fullName evidence="1">Uncharacterized protein</fullName>
    </submittedName>
</protein>
<organism evidence="1 2">
    <name type="scientific">Agrobacterium genomosp. 2 str. CFBP 5494</name>
    <dbReference type="NCBI Taxonomy" id="1183436"/>
    <lineage>
        <taxon>Bacteria</taxon>
        <taxon>Pseudomonadati</taxon>
        <taxon>Pseudomonadota</taxon>
        <taxon>Alphaproteobacteria</taxon>
        <taxon>Hyphomicrobiales</taxon>
        <taxon>Rhizobiaceae</taxon>
        <taxon>Rhizobium/Agrobacterium group</taxon>
        <taxon>Agrobacterium</taxon>
        <taxon>Agrobacterium tumefaciens complex</taxon>
    </lineage>
</organism>
<evidence type="ECO:0000313" key="2">
    <source>
        <dbReference type="Proteomes" id="UP000191933"/>
    </source>
</evidence>